<feature type="compositionally biased region" description="Low complexity" evidence="5">
    <location>
        <begin position="232"/>
        <end position="242"/>
    </location>
</feature>
<evidence type="ECO:0000256" key="5">
    <source>
        <dbReference type="SAM" id="MobiDB-lite"/>
    </source>
</evidence>
<keyword evidence="8" id="KW-1185">Reference proteome</keyword>
<dbReference type="PANTHER" id="PTHR21319:SF53">
    <property type="entry name" value="RING FINGER AND CHY ZINC FINGER DOMAIN-CONTAINING PROTEIN 1"/>
    <property type="match status" value="1"/>
</dbReference>
<evidence type="ECO:0000313" key="8">
    <source>
        <dbReference type="Proteomes" id="UP001489004"/>
    </source>
</evidence>
<comment type="caution">
    <text evidence="7">The sequence shown here is derived from an EMBL/GenBank/DDBJ whole genome shotgun (WGS) entry which is preliminary data.</text>
</comment>
<dbReference type="GO" id="GO:0061630">
    <property type="term" value="F:ubiquitin protein ligase activity"/>
    <property type="evidence" value="ECO:0007669"/>
    <property type="project" value="TreeGrafter"/>
</dbReference>
<dbReference type="InterPro" id="IPR008913">
    <property type="entry name" value="Znf_CHY"/>
</dbReference>
<feature type="compositionally biased region" description="Basic and acidic residues" evidence="5">
    <location>
        <begin position="427"/>
        <end position="444"/>
    </location>
</feature>
<proteinExistence type="predicted"/>
<dbReference type="InterPro" id="IPR037274">
    <property type="entry name" value="Znf_CHY_sf"/>
</dbReference>
<reference evidence="7 8" key="1">
    <citation type="journal article" date="2024" name="Nat. Commun.">
        <title>Phylogenomics reveals the evolutionary origins of lichenization in chlorophyte algae.</title>
        <authorList>
            <person name="Puginier C."/>
            <person name="Libourel C."/>
            <person name="Otte J."/>
            <person name="Skaloud P."/>
            <person name="Haon M."/>
            <person name="Grisel S."/>
            <person name="Petersen M."/>
            <person name="Berrin J.G."/>
            <person name="Delaux P.M."/>
            <person name="Dal Grande F."/>
            <person name="Keller J."/>
        </authorList>
    </citation>
    <scope>NUCLEOTIDE SEQUENCE [LARGE SCALE GENOMIC DNA]</scope>
    <source>
        <strain evidence="7 8">SAG 2043</strain>
    </source>
</reference>
<feature type="domain" description="CHY-type" evidence="6">
    <location>
        <begin position="307"/>
        <end position="374"/>
    </location>
</feature>
<feature type="region of interest" description="Disordered" evidence="5">
    <location>
        <begin position="171"/>
        <end position="242"/>
    </location>
</feature>
<feature type="region of interest" description="Disordered" evidence="5">
    <location>
        <begin position="383"/>
        <end position="444"/>
    </location>
</feature>
<dbReference type="GO" id="GO:0016567">
    <property type="term" value="P:protein ubiquitination"/>
    <property type="evidence" value="ECO:0007669"/>
    <property type="project" value="TreeGrafter"/>
</dbReference>
<accession>A0AAW1Q1W8</accession>
<evidence type="ECO:0000259" key="6">
    <source>
        <dbReference type="PROSITE" id="PS51266"/>
    </source>
</evidence>
<dbReference type="AlphaFoldDB" id="A0AAW1Q1W8"/>
<gene>
    <name evidence="7" type="ORF">WJX72_012215</name>
</gene>
<evidence type="ECO:0000256" key="2">
    <source>
        <dbReference type="ARBA" id="ARBA00022771"/>
    </source>
</evidence>
<name>A0AAW1Q1W8_9CHLO</name>
<evidence type="ECO:0000313" key="7">
    <source>
        <dbReference type="EMBL" id="KAK9814828.1"/>
    </source>
</evidence>
<organism evidence="7 8">
    <name type="scientific">[Myrmecia] bisecta</name>
    <dbReference type="NCBI Taxonomy" id="41462"/>
    <lineage>
        <taxon>Eukaryota</taxon>
        <taxon>Viridiplantae</taxon>
        <taxon>Chlorophyta</taxon>
        <taxon>core chlorophytes</taxon>
        <taxon>Trebouxiophyceae</taxon>
        <taxon>Trebouxiales</taxon>
        <taxon>Trebouxiaceae</taxon>
        <taxon>Myrmecia</taxon>
    </lineage>
</organism>
<keyword evidence="3" id="KW-0862">Zinc</keyword>
<evidence type="ECO:0000256" key="1">
    <source>
        <dbReference type="ARBA" id="ARBA00022723"/>
    </source>
</evidence>
<dbReference type="GO" id="GO:0006511">
    <property type="term" value="P:ubiquitin-dependent protein catabolic process"/>
    <property type="evidence" value="ECO:0007669"/>
    <property type="project" value="TreeGrafter"/>
</dbReference>
<dbReference type="SUPFAM" id="SSF161219">
    <property type="entry name" value="CHY zinc finger-like"/>
    <property type="match status" value="1"/>
</dbReference>
<evidence type="ECO:0000256" key="4">
    <source>
        <dbReference type="PROSITE-ProRule" id="PRU00601"/>
    </source>
</evidence>
<dbReference type="Proteomes" id="UP001489004">
    <property type="component" value="Unassembled WGS sequence"/>
</dbReference>
<dbReference type="GO" id="GO:0008270">
    <property type="term" value="F:zinc ion binding"/>
    <property type="evidence" value="ECO:0007669"/>
    <property type="project" value="UniProtKB-KW"/>
</dbReference>
<feature type="compositionally biased region" description="Basic residues" evidence="5">
    <location>
        <begin position="412"/>
        <end position="426"/>
    </location>
</feature>
<keyword evidence="2 4" id="KW-0863">Zinc-finger</keyword>
<dbReference type="PROSITE" id="PS51266">
    <property type="entry name" value="ZF_CHY"/>
    <property type="match status" value="1"/>
</dbReference>
<evidence type="ECO:0000256" key="3">
    <source>
        <dbReference type="ARBA" id="ARBA00022833"/>
    </source>
</evidence>
<dbReference type="GO" id="GO:0005634">
    <property type="term" value="C:nucleus"/>
    <property type="evidence" value="ECO:0007669"/>
    <property type="project" value="TreeGrafter"/>
</dbReference>
<protein>
    <recommendedName>
        <fullName evidence="6">CHY-type domain-containing protein</fullName>
    </recommendedName>
</protein>
<keyword evidence="1" id="KW-0479">Metal-binding</keyword>
<feature type="compositionally biased region" description="Basic and acidic residues" evidence="5">
    <location>
        <begin position="399"/>
        <end position="411"/>
    </location>
</feature>
<sequence>MPVSVAALASLQAELLDLKDHFGKNMQLKKTAAGVSDSAPFPVTAVVSVDAPAAAHMFDVTSVKVRVTIQDQAASSSAGTELRADGVRVDVVSEELPRALRERIAQTLYHQWRASFLGQQTGGRLALSSIFSSMLAGWAQLITALPHLLEAYEAVDAGGASSRRYAVINEETHLDAGHPRPSQRRSRSEGSYGGTSSSSYDSSDLSGSSDDEGGSWSGSSHDGEPEEGLGAGTSAAAGQQAGSLGPEALQVRLEGLRLDNVDALEALRLTIQVALRLLHQRCRLQGRAGGGGKDGGQFDGLLQVGQPLPALGACKHYKHSHRWLRFPCCGRRFACDLCHEEFTDGHEMKWANRMVCGFCAVEQGLGERCAKCGKKLAHSAGMSASGRRTRFWEGGQGQRDPHAMNRNDPHKYRGSKFKTRSQKAKRVGQEGAERRRRQAERQQA</sequence>
<dbReference type="Pfam" id="PF05495">
    <property type="entry name" value="zf-CHY"/>
    <property type="match status" value="1"/>
</dbReference>
<feature type="compositionally biased region" description="Low complexity" evidence="5">
    <location>
        <begin position="194"/>
        <end position="208"/>
    </location>
</feature>
<dbReference type="PANTHER" id="PTHR21319">
    <property type="entry name" value="RING FINGER AND CHY ZINC FINGER DOMAIN-CONTAINING PROTEIN 1"/>
    <property type="match status" value="1"/>
</dbReference>
<dbReference type="EMBL" id="JALJOR010000007">
    <property type="protein sequence ID" value="KAK9814828.1"/>
    <property type="molecule type" value="Genomic_DNA"/>
</dbReference>